<sequence>MPDTDTTVTNAPATLGGFCDHTAVRDAVPWPGDTFVIIEKASGRAITQINGELQLEVNASRRGNFYWVCFERGGWLGFYNTASGNYMGHNGGTGKLQAEVRQIRGYEYLCCFCVRRHPAGGYLLLSMHTGAWNLEPVAIDQDGIGLVVREYGGAVWEFVKIRNFA</sequence>
<evidence type="ECO:0000313" key="1">
    <source>
        <dbReference type="EMBL" id="KAK4238615.1"/>
    </source>
</evidence>
<dbReference type="PANTHER" id="PTHR39697">
    <property type="entry name" value="RICIN B LECTIN DOMAIN-CONTAINING PROTEIN-RELATED"/>
    <property type="match status" value="1"/>
</dbReference>
<gene>
    <name evidence="1" type="ORF">C8A03DRAFT_14954</name>
</gene>
<accession>A0AAN7CBB3</accession>
<dbReference type="Proteomes" id="UP001303760">
    <property type="component" value="Unassembled WGS sequence"/>
</dbReference>
<organism evidence="1 2">
    <name type="scientific">Achaetomium macrosporum</name>
    <dbReference type="NCBI Taxonomy" id="79813"/>
    <lineage>
        <taxon>Eukaryota</taxon>
        <taxon>Fungi</taxon>
        <taxon>Dikarya</taxon>
        <taxon>Ascomycota</taxon>
        <taxon>Pezizomycotina</taxon>
        <taxon>Sordariomycetes</taxon>
        <taxon>Sordariomycetidae</taxon>
        <taxon>Sordariales</taxon>
        <taxon>Chaetomiaceae</taxon>
        <taxon>Achaetomium</taxon>
    </lineage>
</organism>
<name>A0AAN7CBB3_9PEZI</name>
<keyword evidence="2" id="KW-1185">Reference proteome</keyword>
<comment type="caution">
    <text evidence="1">The sequence shown here is derived from an EMBL/GenBank/DDBJ whole genome shotgun (WGS) entry which is preliminary data.</text>
</comment>
<dbReference type="EMBL" id="MU860089">
    <property type="protein sequence ID" value="KAK4238615.1"/>
    <property type="molecule type" value="Genomic_DNA"/>
</dbReference>
<proteinExistence type="predicted"/>
<reference evidence="1" key="1">
    <citation type="journal article" date="2023" name="Mol. Phylogenet. Evol.">
        <title>Genome-scale phylogeny and comparative genomics of the fungal order Sordariales.</title>
        <authorList>
            <person name="Hensen N."/>
            <person name="Bonometti L."/>
            <person name="Westerberg I."/>
            <person name="Brannstrom I.O."/>
            <person name="Guillou S."/>
            <person name="Cros-Aarteil S."/>
            <person name="Calhoun S."/>
            <person name="Haridas S."/>
            <person name="Kuo A."/>
            <person name="Mondo S."/>
            <person name="Pangilinan J."/>
            <person name="Riley R."/>
            <person name="LaButti K."/>
            <person name="Andreopoulos B."/>
            <person name="Lipzen A."/>
            <person name="Chen C."/>
            <person name="Yan M."/>
            <person name="Daum C."/>
            <person name="Ng V."/>
            <person name="Clum A."/>
            <person name="Steindorff A."/>
            <person name="Ohm R.A."/>
            <person name="Martin F."/>
            <person name="Silar P."/>
            <person name="Natvig D.O."/>
            <person name="Lalanne C."/>
            <person name="Gautier V."/>
            <person name="Ament-Velasquez S.L."/>
            <person name="Kruys A."/>
            <person name="Hutchinson M.I."/>
            <person name="Powell A.J."/>
            <person name="Barry K."/>
            <person name="Miller A.N."/>
            <person name="Grigoriev I.V."/>
            <person name="Debuchy R."/>
            <person name="Gladieux P."/>
            <person name="Hiltunen Thoren M."/>
            <person name="Johannesson H."/>
        </authorList>
    </citation>
    <scope>NUCLEOTIDE SEQUENCE</scope>
    <source>
        <strain evidence="1">CBS 532.94</strain>
    </source>
</reference>
<dbReference type="AlphaFoldDB" id="A0AAN7CBB3"/>
<evidence type="ECO:0000313" key="2">
    <source>
        <dbReference type="Proteomes" id="UP001303760"/>
    </source>
</evidence>
<reference evidence="1" key="2">
    <citation type="submission" date="2023-05" db="EMBL/GenBank/DDBJ databases">
        <authorList>
            <consortium name="Lawrence Berkeley National Laboratory"/>
            <person name="Steindorff A."/>
            <person name="Hensen N."/>
            <person name="Bonometti L."/>
            <person name="Westerberg I."/>
            <person name="Brannstrom I.O."/>
            <person name="Guillou S."/>
            <person name="Cros-Aarteil S."/>
            <person name="Calhoun S."/>
            <person name="Haridas S."/>
            <person name="Kuo A."/>
            <person name="Mondo S."/>
            <person name="Pangilinan J."/>
            <person name="Riley R."/>
            <person name="Labutti K."/>
            <person name="Andreopoulos B."/>
            <person name="Lipzen A."/>
            <person name="Chen C."/>
            <person name="Yanf M."/>
            <person name="Daum C."/>
            <person name="Ng V."/>
            <person name="Clum A."/>
            <person name="Ohm R."/>
            <person name="Martin F."/>
            <person name="Silar P."/>
            <person name="Natvig D."/>
            <person name="Lalanne C."/>
            <person name="Gautier V."/>
            <person name="Ament-Velasquez S.L."/>
            <person name="Kruys A."/>
            <person name="Hutchinson M.I."/>
            <person name="Powell A.J."/>
            <person name="Barry K."/>
            <person name="Miller A.N."/>
            <person name="Grigoriev I.V."/>
            <person name="Debuchy R."/>
            <person name="Gladieux P."/>
            <person name="Thoren M.H."/>
            <person name="Johannesson H."/>
        </authorList>
    </citation>
    <scope>NUCLEOTIDE SEQUENCE</scope>
    <source>
        <strain evidence="1">CBS 532.94</strain>
    </source>
</reference>
<dbReference type="PANTHER" id="PTHR39697:SF2">
    <property type="entry name" value="CYANOVIRIN-N DOMAIN-CONTAINING PROTEIN"/>
    <property type="match status" value="1"/>
</dbReference>
<protein>
    <submittedName>
        <fullName evidence="1">Uncharacterized protein</fullName>
    </submittedName>
</protein>